<evidence type="ECO:0000313" key="3">
    <source>
        <dbReference type="Proteomes" id="UP000644507"/>
    </source>
</evidence>
<evidence type="ECO:0000313" key="2">
    <source>
        <dbReference type="EMBL" id="GHC45291.1"/>
    </source>
</evidence>
<dbReference type="RefSeq" id="WP_189567617.1">
    <property type="nucleotide sequence ID" value="NZ_BMXI01000003.1"/>
</dbReference>
<comment type="caution">
    <text evidence="2">The sequence shown here is derived from an EMBL/GenBank/DDBJ whole genome shotgun (WGS) entry which is preliminary data.</text>
</comment>
<dbReference type="EMBL" id="BMXI01000003">
    <property type="protein sequence ID" value="GHC45291.1"/>
    <property type="molecule type" value="Genomic_DNA"/>
</dbReference>
<evidence type="ECO:0000256" key="1">
    <source>
        <dbReference type="SAM" id="MobiDB-lite"/>
    </source>
</evidence>
<sequence>MSKPSYDGPVSIWCKGLFLDRDYFRRQLASGLEDETLEEALLAIQLSRYYPPSPANEANYETFCENLEALSAEFSNLEDYAKRARELLAQNHHPAASPQTLVDYCFTMQEKGPPLLKVYQNTPFQLLRNEQLSKKDEKKIYQRAIDTETCSNWFAMTRKLDSLFDDQEIREALAGITEPGIRKGLLLSLINRGLVADVLKIAAEANEPEQKTIFWGLARSTAQSGQKVCEKERRFWLMMLDRDPLHVFAGGAPRVTKDAAAFTFLLAPLKNYFYREISQHSEEFLLDKEPALSLNLLRMLLALEQGFNEDLWFKAARHRGYRIIEIDYKNGFKYGDRTAKNFPVSEFAVSLLKANNMEPPNDVPPSVPEPYRDPRDR</sequence>
<feature type="region of interest" description="Disordered" evidence="1">
    <location>
        <begin position="356"/>
        <end position="377"/>
    </location>
</feature>
<dbReference type="Proteomes" id="UP000644507">
    <property type="component" value="Unassembled WGS sequence"/>
</dbReference>
<organism evidence="2 3">
    <name type="scientific">Roseibacillus persicicus</name>
    <dbReference type="NCBI Taxonomy" id="454148"/>
    <lineage>
        <taxon>Bacteria</taxon>
        <taxon>Pseudomonadati</taxon>
        <taxon>Verrucomicrobiota</taxon>
        <taxon>Verrucomicrobiia</taxon>
        <taxon>Verrucomicrobiales</taxon>
        <taxon>Verrucomicrobiaceae</taxon>
        <taxon>Roseibacillus</taxon>
    </lineage>
</organism>
<reference evidence="2" key="2">
    <citation type="submission" date="2020-09" db="EMBL/GenBank/DDBJ databases">
        <authorList>
            <person name="Sun Q."/>
            <person name="Kim S."/>
        </authorList>
    </citation>
    <scope>NUCLEOTIDE SEQUENCE</scope>
    <source>
        <strain evidence="2">KCTC 12988</strain>
    </source>
</reference>
<name>A0A918TEI1_9BACT</name>
<proteinExistence type="predicted"/>
<accession>A0A918TEI1</accession>
<protein>
    <submittedName>
        <fullName evidence="2">Uncharacterized protein</fullName>
    </submittedName>
</protein>
<gene>
    <name evidence="2" type="ORF">GCM10007100_08200</name>
</gene>
<reference evidence="2" key="1">
    <citation type="journal article" date="2014" name="Int. J. Syst. Evol. Microbiol.">
        <title>Complete genome sequence of Corynebacterium casei LMG S-19264T (=DSM 44701T), isolated from a smear-ripened cheese.</title>
        <authorList>
            <consortium name="US DOE Joint Genome Institute (JGI-PGF)"/>
            <person name="Walter F."/>
            <person name="Albersmeier A."/>
            <person name="Kalinowski J."/>
            <person name="Ruckert C."/>
        </authorList>
    </citation>
    <scope>NUCLEOTIDE SEQUENCE</scope>
    <source>
        <strain evidence="2">KCTC 12988</strain>
    </source>
</reference>
<dbReference type="AlphaFoldDB" id="A0A918TEI1"/>
<keyword evidence="3" id="KW-1185">Reference proteome</keyword>